<dbReference type="HOGENOM" id="CLU_567314_0_0_7"/>
<evidence type="ECO:0000313" key="3">
    <source>
        <dbReference type="EMBL" id="EAU66976.1"/>
    </source>
</evidence>
<evidence type="ECO:0000313" key="5">
    <source>
        <dbReference type="Proteomes" id="UP000032702"/>
    </source>
</evidence>
<feature type="signal peptide" evidence="1">
    <location>
        <begin position="1"/>
        <end position="23"/>
    </location>
</feature>
<keyword evidence="4" id="KW-1185">Reference proteome</keyword>
<dbReference type="eggNOG" id="ENOG5032W8H">
    <property type="taxonomic scope" value="Bacteria"/>
</dbReference>
<dbReference type="EMBL" id="AAMD01000043">
    <property type="protein sequence ID" value="EAU66976.1"/>
    <property type="molecule type" value="Genomic_DNA"/>
</dbReference>
<dbReference type="AlphaFoldDB" id="Q093S3"/>
<feature type="chain" id="PRO_5010840245" description="Phosphodiester glycosidase domain-containing protein" evidence="1">
    <location>
        <begin position="24"/>
        <end position="481"/>
    </location>
</feature>
<evidence type="ECO:0000313" key="2">
    <source>
        <dbReference type="EMBL" id="ADO71058.1"/>
    </source>
</evidence>
<reference evidence="2 4" key="2">
    <citation type="journal article" date="2011" name="Mol. Biol. Evol.">
        <title>Comparative genomic analysis of fruiting body formation in Myxococcales.</title>
        <authorList>
            <person name="Huntley S."/>
            <person name="Hamann N."/>
            <person name="Wegener-Feldbrugge S."/>
            <person name="Treuner-Lange A."/>
            <person name="Kube M."/>
            <person name="Reinhardt R."/>
            <person name="Klages S."/>
            <person name="Muller R."/>
            <person name="Ronning C.M."/>
            <person name="Nierman W.C."/>
            <person name="Sogaard-Andersen L."/>
        </authorList>
    </citation>
    <scope>NUCLEOTIDE SEQUENCE [LARGE SCALE GENOMIC DNA]</scope>
    <source>
        <strain evidence="2 4">DW4/3-1</strain>
    </source>
</reference>
<dbReference type="PATRIC" id="fig|378806.16.peg.6146"/>
<sequence>MACSHLRGLLLLWVLIPATAVMAQGKEECLQQAGFSALVQSRGLDDLDALQRLREEYDKRGRCGEELLYQLVERHFQQQEPLLEARLPRTVQLGEDFLAYGARLQGRGAVYQTIGYFILGRVGQKLEKLGNAPRHEELIKRLAAQRVHVAVKGENKAAANLRQGNWKYLGKRAWQKVVELLTTVADSFEDSLGPEFFAEYFEAPRVQNARWMLLPRPKVDLPANASVYTLTARGGDSQGSAIWMPRPQFRAHYLAAGNVASTFRQMTGTRSVALFMTGGFTNAQRQPEGLTVDRGTIVNAVLMPDRHGLVIVEENGGIRVINLKRDLIQLPLGTRSTQEIGNPFASLIAYSRLLEWCRTRRATLFQTQLLLYGDELLIDPEKVKHQLRERRLLALVSDKSTGAAHHVVFDITQNVRLDEPAVKLQELLSQRNMKVEALLNLDVGNYNILGVLDARGRTLREPQGPVPVDRATNLLVYTVAR</sequence>
<protein>
    <recommendedName>
        <fullName evidence="6">Phosphodiester glycosidase domain-containing protein</fullName>
    </recommendedName>
</protein>
<keyword evidence="1" id="KW-0732">Signal</keyword>
<reference evidence="3 5" key="1">
    <citation type="submission" date="2006-04" db="EMBL/GenBank/DDBJ databases">
        <authorList>
            <person name="Nierman W.C."/>
        </authorList>
    </citation>
    <scope>NUCLEOTIDE SEQUENCE [LARGE SCALE GENOMIC DNA]</scope>
    <source>
        <strain evidence="3 5">DW4/3-1</strain>
    </source>
</reference>
<dbReference type="STRING" id="378806.STAUR_3266"/>
<evidence type="ECO:0008006" key="6">
    <source>
        <dbReference type="Google" id="ProtNLM"/>
    </source>
</evidence>
<dbReference type="RefSeq" id="WP_002613481.1">
    <property type="nucleotide sequence ID" value="NC_014623.1"/>
</dbReference>
<dbReference type="Proteomes" id="UP000001351">
    <property type="component" value="Chromosome"/>
</dbReference>
<gene>
    <name evidence="2" type="ordered locus">STAUR_3266</name>
    <name evidence="3" type="ORF">STIAU_4618</name>
</gene>
<dbReference type="Proteomes" id="UP000032702">
    <property type="component" value="Unassembled WGS sequence"/>
</dbReference>
<evidence type="ECO:0000313" key="4">
    <source>
        <dbReference type="Proteomes" id="UP000001351"/>
    </source>
</evidence>
<dbReference type="OrthoDB" id="1492823at2"/>
<dbReference type="EMBL" id="CP002271">
    <property type="protein sequence ID" value="ADO71058.1"/>
    <property type="molecule type" value="Genomic_DNA"/>
</dbReference>
<proteinExistence type="predicted"/>
<organism evidence="3 5">
    <name type="scientific">Stigmatella aurantiaca (strain DW4/3-1)</name>
    <dbReference type="NCBI Taxonomy" id="378806"/>
    <lineage>
        <taxon>Bacteria</taxon>
        <taxon>Pseudomonadati</taxon>
        <taxon>Myxococcota</taxon>
        <taxon>Myxococcia</taxon>
        <taxon>Myxococcales</taxon>
        <taxon>Cystobacterineae</taxon>
        <taxon>Archangiaceae</taxon>
        <taxon>Stigmatella</taxon>
    </lineage>
</organism>
<evidence type="ECO:0000256" key="1">
    <source>
        <dbReference type="SAM" id="SignalP"/>
    </source>
</evidence>
<name>Q093S3_STIAD</name>
<dbReference type="KEGG" id="sur:STAUR_3266"/>
<accession>Q093S3</accession>